<proteinExistence type="predicted"/>
<feature type="transmembrane region" description="Helical" evidence="3">
    <location>
        <begin position="306"/>
        <end position="339"/>
    </location>
</feature>
<gene>
    <name evidence="4" type="ORF">H103_01704</name>
</gene>
<dbReference type="PANTHER" id="PTHR35872:SF2">
    <property type="entry name" value="INTEGRAL MEMBRANE PROTEIN (AFU_ORTHOLOGUE AFUA_5G07110)"/>
    <property type="match status" value="1"/>
</dbReference>
<evidence type="ECO:0000256" key="2">
    <source>
        <dbReference type="SAM" id="MobiDB-lite"/>
    </source>
</evidence>
<feature type="transmembrane region" description="Helical" evidence="3">
    <location>
        <begin position="480"/>
        <end position="505"/>
    </location>
</feature>
<dbReference type="AlphaFoldDB" id="A0A022WBM8"/>
<dbReference type="OrthoDB" id="3365211at2759"/>
<keyword evidence="3" id="KW-0472">Membrane</keyword>
<evidence type="ECO:0000313" key="4">
    <source>
        <dbReference type="EMBL" id="EZF55810.1"/>
    </source>
</evidence>
<feature type="coiled-coil region" evidence="1">
    <location>
        <begin position="551"/>
        <end position="579"/>
    </location>
</feature>
<dbReference type="InterPro" id="IPR021369">
    <property type="entry name" value="DUF2985"/>
</dbReference>
<feature type="transmembrane region" description="Helical" evidence="3">
    <location>
        <begin position="511"/>
        <end position="535"/>
    </location>
</feature>
<accession>A0A022WBM8</accession>
<dbReference type="EMBL" id="KK207735">
    <property type="protein sequence ID" value="EZF55810.1"/>
    <property type="molecule type" value="Genomic_DNA"/>
</dbReference>
<feature type="region of interest" description="Disordered" evidence="2">
    <location>
        <begin position="206"/>
        <end position="228"/>
    </location>
</feature>
<evidence type="ECO:0008006" key="5">
    <source>
        <dbReference type="Google" id="ProtNLM"/>
    </source>
</evidence>
<sequence>MDRKEDTPGPEAPGACPSSSRLLAPPTRPPNSRRPSIRIRHSSVSLTGEPIARTTSLNPEPVKRSDDDVVASRRRSSSEPQRPNFGNDGAAEYMPMTTVAEEGPSKYAQIEAGRGRWRSASASAMSSLRLAKAGQEGVGNVNDGKEYDSRVVNLLDVVDPEVSTLTTLTNVQNSLFVPDLGRFVNRQPTYNLTRPRSDSVESIISAVSEEEEETSTSDTEEPPRAKRTETITSNLSVSRFAVLPEGTTLDGWDPSDKWEINDHVRHMLHSRRSKFKRGMKGFWQYVQKRGYILLTLDYSKMELISIFWLALGFLVTLYAILITSFGLAWVLFLIGWIYVGDRQLYAINVIDNVLVALFAIVGDGLAPFRAIDTYHMIYIAYYHRLTWRLRRKQDLPKLKNPNDLPEAPLEDVIRSAAKENEIDMELAARDVMTNDKEAEYSVLTPEQQKKLTHHSNKFSKSHTFYKPHETTTHHAFPVRLLIAVVILLDFHSIFQITLGACTWGIDYRVRPTALTTTILCLSISCNIASGIVIMVGDRMTRKKEVIEKILRQQLTQEAIKKVEKKKKKEKKKLEEKAAANCIHEEDEREDKIETSVDIEKHKPLAG</sequence>
<evidence type="ECO:0000256" key="1">
    <source>
        <dbReference type="SAM" id="Coils"/>
    </source>
</evidence>
<name>A0A022WBM8_TRIRU</name>
<keyword evidence="3" id="KW-1133">Transmembrane helix</keyword>
<dbReference type="Pfam" id="PF11204">
    <property type="entry name" value="DUF2985"/>
    <property type="match status" value="1"/>
</dbReference>
<feature type="transmembrane region" description="Helical" evidence="3">
    <location>
        <begin position="345"/>
        <end position="366"/>
    </location>
</feature>
<feature type="compositionally biased region" description="Acidic residues" evidence="2">
    <location>
        <begin position="208"/>
        <end position="220"/>
    </location>
</feature>
<protein>
    <recommendedName>
        <fullName evidence="5">Integral membrane protein</fullName>
    </recommendedName>
</protein>
<reference evidence="4" key="1">
    <citation type="submission" date="2014-02" db="EMBL/GenBank/DDBJ databases">
        <title>The Genome Sequence of Trichophyton rubrum (morphotype fischeri) CBS 288.86.</title>
        <authorList>
            <consortium name="The Broad Institute Genomics Platform"/>
            <person name="Cuomo C.A."/>
            <person name="White T.C."/>
            <person name="Graser Y."/>
            <person name="Martinez-Rossi N."/>
            <person name="Heitman J."/>
            <person name="Young S.K."/>
            <person name="Zeng Q."/>
            <person name="Gargeya S."/>
            <person name="Abouelleil A."/>
            <person name="Alvarado L."/>
            <person name="Chapman S.B."/>
            <person name="Gainer-Dewar J."/>
            <person name="Goldberg J."/>
            <person name="Griggs A."/>
            <person name="Gujja S."/>
            <person name="Hansen M."/>
            <person name="Howarth C."/>
            <person name="Imamovic A."/>
            <person name="Larimer J."/>
            <person name="Martinez D."/>
            <person name="Murphy C."/>
            <person name="Pearson M.D."/>
            <person name="Persinoti G."/>
            <person name="Poon T."/>
            <person name="Priest M."/>
            <person name="Roberts A.D."/>
            <person name="Saif S."/>
            <person name="Shea T.D."/>
            <person name="Sykes S.N."/>
            <person name="Wortman J."/>
            <person name="Nusbaum C."/>
            <person name="Birren B."/>
        </authorList>
    </citation>
    <scope>NUCLEOTIDE SEQUENCE [LARGE SCALE GENOMIC DNA]</scope>
    <source>
        <strain evidence="4">CBS 288.86</strain>
    </source>
</reference>
<dbReference type="PANTHER" id="PTHR35872">
    <property type="entry name" value="INTEGRAL MEMBRANE PROTEIN (AFU_ORTHOLOGUE AFUA_5G07110)"/>
    <property type="match status" value="1"/>
</dbReference>
<feature type="region of interest" description="Disordered" evidence="2">
    <location>
        <begin position="1"/>
        <end position="91"/>
    </location>
</feature>
<keyword evidence="3" id="KW-0812">Transmembrane</keyword>
<organism evidence="4">
    <name type="scientific">Trichophyton rubrum CBS 288.86</name>
    <dbReference type="NCBI Taxonomy" id="1215330"/>
    <lineage>
        <taxon>Eukaryota</taxon>
        <taxon>Fungi</taxon>
        <taxon>Dikarya</taxon>
        <taxon>Ascomycota</taxon>
        <taxon>Pezizomycotina</taxon>
        <taxon>Eurotiomycetes</taxon>
        <taxon>Eurotiomycetidae</taxon>
        <taxon>Onygenales</taxon>
        <taxon>Arthrodermataceae</taxon>
        <taxon>Trichophyton</taxon>
    </lineage>
</organism>
<dbReference type="Proteomes" id="UP000023758">
    <property type="component" value="Unassembled WGS sequence"/>
</dbReference>
<feature type="compositionally biased region" description="Basic and acidic residues" evidence="2">
    <location>
        <begin position="61"/>
        <end position="71"/>
    </location>
</feature>
<keyword evidence="1" id="KW-0175">Coiled coil</keyword>
<feature type="region of interest" description="Disordered" evidence="2">
    <location>
        <begin position="584"/>
        <end position="606"/>
    </location>
</feature>
<evidence type="ECO:0000256" key="3">
    <source>
        <dbReference type="SAM" id="Phobius"/>
    </source>
</evidence>